<dbReference type="eggNOG" id="COG0443">
    <property type="taxonomic scope" value="Bacteria"/>
</dbReference>
<sequence>MTGNNRKQPVLLLPRLKADCDVKKEVAGQWNVQPEKAFNDVANSLEYDAPGEVNRISSVPTMWARPLTLEMVLYDRRHSLRPVMVSQWQGMLAALALAELRGLPLTAQLIELGKNNRSFAKSLSDLLPDYKGRNLYILNNKHPWEDVYVFLWNNKPVGMSSPSTLVVPSEAGNWEDLPWWNLEKQCLEAPQSQLNKEEKGLLWGWLKNLNEELDNHNGHEDAINIIQGLIGEFQSTLESDPSKKEILSEEPQFFGVPINRGALIGLNYPVKAPEQPSSVKLIASGKKEGEKLPLLLYDPAMPGVWGEEPQNIWIHGGKTLASLRPEELEELKTRWKGEVIVLEKEELFLEELYFIDLDEALPGALLPDARRNDSIIFNNKRVTPLISLNPMLLDYFTPEDLLNKIKFQTLKGEGNKVRLMLNLPLSGVQENNSNGTRNNRPFQDYLLYKDYELKEENLLPDQLPVLEVWPNFQAKGWKEYYGFYYDADLGEATFQVSFPKARYAHALKQGRGTYQMVHLESFPECIHCLDGDKTIIGLILLKSPETVSLSKNWSVGVDLGTSFTNIYVNKKDVPEPLFLENLLHRVTKSNRETRLTVLFEHFIPEDFIPKEKPLPLSSVLTIKGRNVKNEKMLSIVDGRIYVPDSSRFEPQEDWIKTDLKWLPENIPFNELFIKDLALYITALVAKAGVKEIQWSLSYPSAFSRRDKKRYAQVWKDLTTELEKTTGIKQNHPEIDSDNLRTESLAVAQYFADFEGHDLVYTTCIDLGGGTSDISIWEDNQLLHQCSVQLAGRDIFSQFLAMNPKFLEQKLKFDPKKWKDLRGGAFNAKMDVWLRLESENWLRSQRTLLQDDPDLQGLVRLTAIGIAGLYYYVGILLKVLNAEEKYQKGQITPVYIGGNGSRFLKWLDNGGEFNKNSEVNELLSRMLSAGSGFEDTEQLTRLSQRPKDEAACGLVLQGTKLKGMGKKVKDPLIAGEKFEIKTLNQANNEEENTQIISAESRLWVDEDLDVIEFKVPELVQLPKFLCEFHNALRNLDIEEITPLKGYVRSPERDKNKKLWDDTERELNNMLLKLKEDAQKNGDAKKNENDKSTDKIRWEPPFILGLKALLQVLGKEWAGK</sequence>
<dbReference type="EMBL" id="CP002202">
    <property type="protein sequence ID" value="ADN18648.1"/>
    <property type="molecule type" value="Genomic_DNA"/>
</dbReference>
<keyword evidence="1" id="KW-0614">Plasmid</keyword>
<dbReference type="Proteomes" id="UP000008206">
    <property type="component" value="Plasmid Cy782204"/>
</dbReference>
<evidence type="ECO:0000313" key="1">
    <source>
        <dbReference type="EMBL" id="ADN18648.1"/>
    </source>
</evidence>
<dbReference type="KEGG" id="cyj:Cyan7822_6703"/>
<dbReference type="InterPro" id="IPR043129">
    <property type="entry name" value="ATPase_NBD"/>
</dbReference>
<gene>
    <name evidence="1" type="ordered locus">Cyan7822_6703</name>
</gene>
<organism evidence="1 2">
    <name type="scientific">Gloeothece verrucosa (strain PCC 7822)</name>
    <name type="common">Cyanothece sp. (strain PCC 7822)</name>
    <dbReference type="NCBI Taxonomy" id="497965"/>
    <lineage>
        <taxon>Bacteria</taxon>
        <taxon>Bacillati</taxon>
        <taxon>Cyanobacteriota</taxon>
        <taxon>Cyanophyceae</taxon>
        <taxon>Oscillatoriophycideae</taxon>
        <taxon>Chroococcales</taxon>
        <taxon>Aphanothecaceae</taxon>
        <taxon>Gloeothece</taxon>
        <taxon>Gloeothece verrucosa</taxon>
    </lineage>
</organism>
<protein>
    <submittedName>
        <fullName evidence="1">Uncharacterized protein</fullName>
    </submittedName>
</protein>
<geneLocation type="plasmid" evidence="1 2">
    <name>Cy782204</name>
</geneLocation>
<keyword evidence="2" id="KW-1185">Reference proteome</keyword>
<dbReference type="HOGENOM" id="CLU_009886_0_0_3"/>
<accession>E0UNW8</accession>
<dbReference type="SUPFAM" id="SSF53067">
    <property type="entry name" value="Actin-like ATPase domain"/>
    <property type="match status" value="1"/>
</dbReference>
<evidence type="ECO:0000313" key="2">
    <source>
        <dbReference type="Proteomes" id="UP000008206"/>
    </source>
</evidence>
<name>E0UNW8_GLOV7</name>
<proteinExistence type="predicted"/>
<reference evidence="2" key="1">
    <citation type="journal article" date="2011" name="MBio">
        <title>Novel metabolic attributes of the genus Cyanothece, comprising a group of unicellular nitrogen-fixing Cyanobacteria.</title>
        <authorList>
            <person name="Bandyopadhyay A."/>
            <person name="Elvitigala T."/>
            <person name="Welsh E."/>
            <person name="Stockel J."/>
            <person name="Liberton M."/>
            <person name="Min H."/>
            <person name="Sherman L.A."/>
            <person name="Pakrasi H.B."/>
        </authorList>
    </citation>
    <scope>NUCLEOTIDE SEQUENCE [LARGE SCALE GENOMIC DNA]</scope>
    <source>
        <strain evidence="2">PCC 7822</strain>
        <plasmid evidence="2">Cy782204</plasmid>
    </source>
</reference>
<dbReference type="RefSeq" id="WP_013325770.1">
    <property type="nucleotide sequence ID" value="NC_014503.1"/>
</dbReference>
<dbReference type="AlphaFoldDB" id="E0UNW8"/>